<keyword evidence="2" id="KW-1185">Reference proteome</keyword>
<dbReference type="EMBL" id="RCBY01000285">
    <property type="protein sequence ID" value="RQH26039.1"/>
    <property type="molecule type" value="Genomic_DNA"/>
</dbReference>
<proteinExistence type="predicted"/>
<sequence length="87" mass="10213">MEFADFLRRFSDFQYYSGLIVCEIQNSQFLGSRELSSWHLDSVINYYQFRSGLYLYLGFAEKVLWVRVGVNPPLAPPPPRRERTESG</sequence>
<evidence type="ECO:0000313" key="2">
    <source>
        <dbReference type="Proteomes" id="UP000269154"/>
    </source>
</evidence>
<accession>A0A3N6Q6G2</accession>
<dbReference type="AlphaFoldDB" id="A0A3N6Q6G2"/>
<reference evidence="1 2" key="1">
    <citation type="journal article" date="2018" name="ACS Chem. Biol.">
        <title>Ketoreductase domain dysfunction expands chemodiversity: malyngamide biosynthesis in the cyanobacterium Okeania hirsuta.</title>
        <authorList>
            <person name="Moss N.A."/>
            <person name="Leao T."/>
            <person name="Rankin M."/>
            <person name="McCullough T.M."/>
            <person name="Qu P."/>
            <person name="Korobeynikov A."/>
            <person name="Smith J.L."/>
            <person name="Gerwick L."/>
            <person name="Gerwick W.H."/>
        </authorList>
    </citation>
    <scope>NUCLEOTIDE SEQUENCE [LARGE SCALE GENOMIC DNA]</scope>
    <source>
        <strain evidence="1 2">PAB10Feb10-1</strain>
    </source>
</reference>
<organism evidence="1 2">
    <name type="scientific">Okeania hirsuta</name>
    <dbReference type="NCBI Taxonomy" id="1458930"/>
    <lineage>
        <taxon>Bacteria</taxon>
        <taxon>Bacillati</taxon>
        <taxon>Cyanobacteriota</taxon>
        <taxon>Cyanophyceae</taxon>
        <taxon>Oscillatoriophycideae</taxon>
        <taxon>Oscillatoriales</taxon>
        <taxon>Microcoleaceae</taxon>
        <taxon>Okeania</taxon>
    </lineage>
</organism>
<dbReference type="Proteomes" id="UP000269154">
    <property type="component" value="Unassembled WGS sequence"/>
</dbReference>
<name>A0A3N6Q6G2_9CYAN</name>
<dbReference type="RefSeq" id="WP_124155535.1">
    <property type="nucleotide sequence ID" value="NZ_CAWOLW010000207.1"/>
</dbReference>
<evidence type="ECO:0000313" key="1">
    <source>
        <dbReference type="EMBL" id="RQH26039.1"/>
    </source>
</evidence>
<comment type="caution">
    <text evidence="1">The sequence shown here is derived from an EMBL/GenBank/DDBJ whole genome shotgun (WGS) entry which is preliminary data.</text>
</comment>
<protein>
    <submittedName>
        <fullName evidence="1">Uncharacterized protein</fullName>
    </submittedName>
</protein>
<gene>
    <name evidence="1" type="ORF">D5R40_28675</name>
</gene>